<dbReference type="PANTHER" id="PTHR43514">
    <property type="entry name" value="ABC TRANSPORTER I FAMILY MEMBER 10"/>
    <property type="match status" value="1"/>
</dbReference>
<dbReference type="GO" id="GO:0015098">
    <property type="term" value="F:molybdate ion transmembrane transporter activity"/>
    <property type="evidence" value="ECO:0007669"/>
    <property type="project" value="InterPro"/>
</dbReference>
<organism evidence="12 13">
    <name type="scientific">Aquimixticola soesokkakensis</name>
    <dbReference type="NCBI Taxonomy" id="1519096"/>
    <lineage>
        <taxon>Bacteria</taxon>
        <taxon>Pseudomonadati</taxon>
        <taxon>Pseudomonadota</taxon>
        <taxon>Alphaproteobacteria</taxon>
        <taxon>Rhodobacterales</taxon>
        <taxon>Paracoccaceae</taxon>
        <taxon>Aquimixticola</taxon>
    </lineage>
</organism>
<dbReference type="SMART" id="SM00382">
    <property type="entry name" value="AAA"/>
    <property type="match status" value="1"/>
</dbReference>
<evidence type="ECO:0000313" key="12">
    <source>
        <dbReference type="EMBL" id="SLN23414.1"/>
    </source>
</evidence>
<keyword evidence="1" id="KW-0813">Transport</keyword>
<dbReference type="Pfam" id="PF00005">
    <property type="entry name" value="ABC_tran"/>
    <property type="match status" value="1"/>
</dbReference>
<keyword evidence="12" id="KW-0378">Hydrolase</keyword>
<dbReference type="GO" id="GO:0016020">
    <property type="term" value="C:membrane"/>
    <property type="evidence" value="ECO:0007669"/>
    <property type="project" value="InterPro"/>
</dbReference>
<dbReference type="InterPro" id="IPR017871">
    <property type="entry name" value="ABC_transporter-like_CS"/>
</dbReference>
<dbReference type="GO" id="GO:0016887">
    <property type="term" value="F:ATP hydrolysis activity"/>
    <property type="evidence" value="ECO:0007669"/>
    <property type="project" value="InterPro"/>
</dbReference>
<dbReference type="InterPro" id="IPR050334">
    <property type="entry name" value="Molybdenum_import_ModC"/>
</dbReference>
<dbReference type="EC" id="3.6.3.25" evidence="12"/>
<dbReference type="InterPro" id="IPR003439">
    <property type="entry name" value="ABC_transporter-like_ATP-bd"/>
</dbReference>
<evidence type="ECO:0000256" key="2">
    <source>
        <dbReference type="ARBA" id="ARBA00022475"/>
    </source>
</evidence>
<dbReference type="Gene3D" id="2.40.50.100">
    <property type="match status" value="1"/>
</dbReference>
<evidence type="ECO:0000256" key="1">
    <source>
        <dbReference type="ARBA" id="ARBA00022448"/>
    </source>
</evidence>
<evidence type="ECO:0000313" key="13">
    <source>
        <dbReference type="Proteomes" id="UP000193862"/>
    </source>
</evidence>
<dbReference type="AlphaFoldDB" id="A0A1Y5RSV3"/>
<dbReference type="GO" id="GO:0005524">
    <property type="term" value="F:ATP binding"/>
    <property type="evidence" value="ECO:0007669"/>
    <property type="project" value="UniProtKB-KW"/>
</dbReference>
<dbReference type="OrthoDB" id="9802264at2"/>
<dbReference type="RefSeq" id="WP_085835624.1">
    <property type="nucleotide sequence ID" value="NZ_FWFS01000002.1"/>
</dbReference>
<dbReference type="Gene3D" id="3.40.50.300">
    <property type="entry name" value="P-loop containing nucleotide triphosphate hydrolases"/>
    <property type="match status" value="1"/>
</dbReference>
<evidence type="ECO:0000256" key="8">
    <source>
        <dbReference type="ARBA" id="ARBA00023136"/>
    </source>
</evidence>
<keyword evidence="2" id="KW-1003">Cell membrane</keyword>
<keyword evidence="5" id="KW-0547">Nucleotide-binding</keyword>
<dbReference type="PANTHER" id="PTHR43514:SF4">
    <property type="entry name" value="ABC TRANSPORTER I FAMILY MEMBER 10"/>
    <property type="match status" value="1"/>
</dbReference>
<dbReference type="NCBIfam" id="TIGR02142">
    <property type="entry name" value="modC_ABC"/>
    <property type="match status" value="1"/>
</dbReference>
<dbReference type="InterPro" id="IPR005116">
    <property type="entry name" value="Transp-assoc_OB_typ1"/>
</dbReference>
<dbReference type="SUPFAM" id="SSF52540">
    <property type="entry name" value="P-loop containing nucleoside triphosphate hydrolases"/>
    <property type="match status" value="1"/>
</dbReference>
<protein>
    <submittedName>
        <fullName evidence="12">Sulfate/thiosulfate import ATP-binding protein CysA</fullName>
        <ecNumber evidence="12">3.6.3.25</ecNumber>
    </submittedName>
</protein>
<feature type="domain" description="Mop" evidence="11">
    <location>
        <begin position="288"/>
        <end position="361"/>
    </location>
</feature>
<evidence type="ECO:0000259" key="11">
    <source>
        <dbReference type="PROSITE" id="PS51866"/>
    </source>
</evidence>
<evidence type="ECO:0000256" key="9">
    <source>
        <dbReference type="PROSITE-ProRule" id="PRU01213"/>
    </source>
</evidence>
<dbReference type="GO" id="GO:0140359">
    <property type="term" value="F:ABC-type transporter activity"/>
    <property type="evidence" value="ECO:0007669"/>
    <property type="project" value="InterPro"/>
</dbReference>
<proteinExistence type="predicted"/>
<feature type="domain" description="ABC transporter" evidence="10">
    <location>
        <begin position="5"/>
        <end position="229"/>
    </location>
</feature>
<evidence type="ECO:0000256" key="3">
    <source>
        <dbReference type="ARBA" id="ARBA00022505"/>
    </source>
</evidence>
<reference evidence="12 13" key="1">
    <citation type="submission" date="2017-03" db="EMBL/GenBank/DDBJ databases">
        <authorList>
            <person name="Afonso C.L."/>
            <person name="Miller P.J."/>
            <person name="Scott M.A."/>
            <person name="Spackman E."/>
            <person name="Goraichik I."/>
            <person name="Dimitrov K.M."/>
            <person name="Suarez D.L."/>
            <person name="Swayne D.E."/>
        </authorList>
    </citation>
    <scope>NUCLEOTIDE SEQUENCE [LARGE SCALE GENOMIC DNA]</scope>
    <source>
        <strain evidence="12 13">CECT 8620</strain>
    </source>
</reference>
<dbReference type="InterPro" id="IPR003593">
    <property type="entry name" value="AAA+_ATPase"/>
</dbReference>
<keyword evidence="6 12" id="KW-0067">ATP-binding</keyword>
<dbReference type="PROSITE" id="PS50893">
    <property type="entry name" value="ABC_TRANSPORTER_2"/>
    <property type="match status" value="1"/>
</dbReference>
<dbReference type="InterPro" id="IPR027417">
    <property type="entry name" value="P-loop_NTPase"/>
</dbReference>
<dbReference type="InterPro" id="IPR004606">
    <property type="entry name" value="Mop_domain"/>
</dbReference>
<accession>A0A1Y5RSV3</accession>
<dbReference type="InterPro" id="IPR008995">
    <property type="entry name" value="Mo/tungstate-bd_C_term_dom"/>
</dbReference>
<keyword evidence="13" id="KW-1185">Reference proteome</keyword>
<dbReference type="SUPFAM" id="SSF50331">
    <property type="entry name" value="MOP-like"/>
    <property type="match status" value="1"/>
</dbReference>
<dbReference type="EMBL" id="FWFS01000002">
    <property type="protein sequence ID" value="SLN23414.1"/>
    <property type="molecule type" value="Genomic_DNA"/>
</dbReference>
<keyword evidence="4" id="KW-0997">Cell inner membrane</keyword>
<dbReference type="Pfam" id="PF03459">
    <property type="entry name" value="TOBE"/>
    <property type="match status" value="1"/>
</dbReference>
<evidence type="ECO:0000256" key="6">
    <source>
        <dbReference type="ARBA" id="ARBA00022840"/>
    </source>
</evidence>
<keyword evidence="7" id="KW-1278">Translocase</keyword>
<evidence type="ECO:0000256" key="5">
    <source>
        <dbReference type="ARBA" id="ARBA00022741"/>
    </source>
</evidence>
<gene>
    <name evidence="12" type="primary">cysA_1</name>
    <name evidence="12" type="ORF">AQS8620_00661</name>
</gene>
<name>A0A1Y5RSV3_9RHOB</name>
<dbReference type="Proteomes" id="UP000193862">
    <property type="component" value="Unassembled WGS sequence"/>
</dbReference>
<evidence type="ECO:0000259" key="10">
    <source>
        <dbReference type="PROSITE" id="PS50893"/>
    </source>
</evidence>
<keyword evidence="8" id="KW-0472">Membrane</keyword>
<keyword evidence="3 9" id="KW-0500">Molybdenum</keyword>
<evidence type="ECO:0000256" key="4">
    <source>
        <dbReference type="ARBA" id="ARBA00022519"/>
    </source>
</evidence>
<evidence type="ECO:0000256" key="7">
    <source>
        <dbReference type="ARBA" id="ARBA00022967"/>
    </source>
</evidence>
<dbReference type="InterPro" id="IPR011868">
    <property type="entry name" value="ModC_ABC_ATP-bd"/>
</dbReference>
<dbReference type="PROSITE" id="PS51866">
    <property type="entry name" value="MOP"/>
    <property type="match status" value="1"/>
</dbReference>
<sequence length="374" mass="39799">MSLSIRLRQVRAAFTLDVGFEAPAGVTALFGPSGAGKTSVIEAIAGLSRPDLAQISLNGRVLDDSPAGLRIAPHKRRIGYVFQDARLFPHLSVRANLCFGHHRRRSAGQFDDITALLGLETLLERRPRDLSGGEKSRVAIGRALLSGPDILLLDEPLAALDAARKAEVLPYLDALATYGLPMLYVSHALEEVLRLAQTLVMLDNGQVTACGPVEEVLSDPDLAQHLARDDVGAVIRATLTGDAPDGLSQLTCGAGPLFLPRLPHPVGTPLRLRIRARDVMIARTPPQGLSALNILPATLRRIDTAAAREGGASSHTALVTLDLGGTPLLARLTRRSVRLLGLELGMDVFAVVKSVALAREELQLGAPPKPRATP</sequence>
<dbReference type="PROSITE" id="PS00211">
    <property type="entry name" value="ABC_TRANSPORTER_1"/>
    <property type="match status" value="1"/>
</dbReference>